<gene>
    <name evidence="2" type="ORF">O181_012076</name>
</gene>
<comment type="caution">
    <text evidence="2">The sequence shown here is derived from an EMBL/GenBank/DDBJ whole genome shotgun (WGS) entry which is preliminary data.</text>
</comment>
<dbReference type="AlphaFoldDB" id="A0A9Q3GLY6"/>
<keyword evidence="3" id="KW-1185">Reference proteome</keyword>
<feature type="region of interest" description="Disordered" evidence="1">
    <location>
        <begin position="81"/>
        <end position="116"/>
    </location>
</feature>
<evidence type="ECO:0000256" key="1">
    <source>
        <dbReference type="SAM" id="MobiDB-lite"/>
    </source>
</evidence>
<sequence length="186" mass="20400">MSLQYSPGSSLKKHIDNSQKTYASYESITLGSDKELTISTTISSAFFICSLKQDRELSGLVQMLYDIKPFELKSVLNCQSDQTKTPNSGNHQGHGKKTLRGQGKGKAKSQSKRNDDSLKRLEKLEKLFAKLETNSKDLNVDVVAEASKDPLEDPQESDSNAYVMDNEALTLGCGVPDEIYLDSGAG</sequence>
<protein>
    <submittedName>
        <fullName evidence="2">Uncharacterized protein</fullName>
    </submittedName>
</protein>
<evidence type="ECO:0000313" key="3">
    <source>
        <dbReference type="Proteomes" id="UP000765509"/>
    </source>
</evidence>
<feature type="compositionally biased region" description="Basic residues" evidence="1">
    <location>
        <begin position="93"/>
        <end position="111"/>
    </location>
</feature>
<organism evidence="2 3">
    <name type="scientific">Austropuccinia psidii MF-1</name>
    <dbReference type="NCBI Taxonomy" id="1389203"/>
    <lineage>
        <taxon>Eukaryota</taxon>
        <taxon>Fungi</taxon>
        <taxon>Dikarya</taxon>
        <taxon>Basidiomycota</taxon>
        <taxon>Pucciniomycotina</taxon>
        <taxon>Pucciniomycetes</taxon>
        <taxon>Pucciniales</taxon>
        <taxon>Sphaerophragmiaceae</taxon>
        <taxon>Austropuccinia</taxon>
    </lineage>
</organism>
<reference evidence="2" key="1">
    <citation type="submission" date="2021-03" db="EMBL/GenBank/DDBJ databases">
        <title>Draft genome sequence of rust myrtle Austropuccinia psidii MF-1, a brazilian biotype.</title>
        <authorList>
            <person name="Quecine M.C."/>
            <person name="Pachon D.M.R."/>
            <person name="Bonatelli M.L."/>
            <person name="Correr F.H."/>
            <person name="Franceschini L.M."/>
            <person name="Leite T.F."/>
            <person name="Margarido G.R.A."/>
            <person name="Almeida C.A."/>
            <person name="Ferrarezi J.A."/>
            <person name="Labate C.A."/>
        </authorList>
    </citation>
    <scope>NUCLEOTIDE SEQUENCE</scope>
    <source>
        <strain evidence="2">MF-1</strain>
    </source>
</reference>
<feature type="compositionally biased region" description="Polar residues" evidence="1">
    <location>
        <begin position="81"/>
        <end position="91"/>
    </location>
</feature>
<name>A0A9Q3GLY6_9BASI</name>
<dbReference type="Proteomes" id="UP000765509">
    <property type="component" value="Unassembled WGS sequence"/>
</dbReference>
<evidence type="ECO:0000313" key="2">
    <source>
        <dbReference type="EMBL" id="MBW0472361.1"/>
    </source>
</evidence>
<proteinExistence type="predicted"/>
<dbReference type="EMBL" id="AVOT02003059">
    <property type="protein sequence ID" value="MBW0472361.1"/>
    <property type="molecule type" value="Genomic_DNA"/>
</dbReference>
<accession>A0A9Q3GLY6</accession>